<evidence type="ECO:0000256" key="1">
    <source>
        <dbReference type="ARBA" id="ARBA00006594"/>
    </source>
</evidence>
<feature type="domain" description="DNA methylase N-4/N-6" evidence="6">
    <location>
        <begin position="111"/>
        <end position="477"/>
    </location>
</feature>
<dbReference type="PIRSF" id="PIRSF015855">
    <property type="entry name" value="TypeIII_Mtase_mKpnI"/>
    <property type="match status" value="1"/>
</dbReference>
<reference evidence="7 8" key="1">
    <citation type="submission" date="2020-12" db="EMBL/GenBank/DDBJ databases">
        <title>YIM B01967 draft genome.</title>
        <authorList>
            <person name="Yan X."/>
        </authorList>
    </citation>
    <scope>NUCLEOTIDE SEQUENCE [LARGE SCALE GENOMIC DNA]</scope>
    <source>
        <strain evidence="7 8">YIM B01967</strain>
    </source>
</reference>
<comment type="similarity">
    <text evidence="1">Belongs to the N(4)/N(6)-methyltransferase family.</text>
</comment>
<keyword evidence="4" id="KW-0949">S-adenosyl-L-methionine</keyword>
<dbReference type="InterPro" id="IPR001091">
    <property type="entry name" value="RM_Methyltransferase"/>
</dbReference>
<protein>
    <submittedName>
        <fullName evidence="7">Site-specific DNA-methyltransferase</fullName>
    </submittedName>
</protein>
<keyword evidence="3" id="KW-0808">Transferase</keyword>
<evidence type="ECO:0000313" key="8">
    <source>
        <dbReference type="Proteomes" id="UP000618943"/>
    </source>
</evidence>
<evidence type="ECO:0000313" key="7">
    <source>
        <dbReference type="EMBL" id="MBK3496861.1"/>
    </source>
</evidence>
<evidence type="ECO:0000256" key="5">
    <source>
        <dbReference type="ARBA" id="ARBA00022747"/>
    </source>
</evidence>
<dbReference type="InterPro" id="IPR002295">
    <property type="entry name" value="N4/N6-MTase_EcoPI_Mod-like"/>
</dbReference>
<dbReference type="Pfam" id="PF01555">
    <property type="entry name" value="N6_N4_Mtase"/>
    <property type="match status" value="1"/>
</dbReference>
<dbReference type="InterPro" id="IPR002941">
    <property type="entry name" value="DNA_methylase_N4/N6"/>
</dbReference>
<evidence type="ECO:0000256" key="4">
    <source>
        <dbReference type="ARBA" id="ARBA00022691"/>
    </source>
</evidence>
<dbReference type="Proteomes" id="UP000618943">
    <property type="component" value="Unassembled WGS sequence"/>
</dbReference>
<proteinExistence type="inferred from homology"/>
<dbReference type="PRINTS" id="PR00508">
    <property type="entry name" value="S21N4MTFRASE"/>
</dbReference>
<dbReference type="SUPFAM" id="SSF53335">
    <property type="entry name" value="S-adenosyl-L-methionine-dependent methyltransferases"/>
    <property type="match status" value="1"/>
</dbReference>
<evidence type="ECO:0000256" key="2">
    <source>
        <dbReference type="ARBA" id="ARBA00022603"/>
    </source>
</evidence>
<keyword evidence="8" id="KW-1185">Reference proteome</keyword>
<comment type="caution">
    <text evidence="7">The sequence shown here is derived from an EMBL/GenBank/DDBJ whole genome shotgun (WGS) entry which is preliminary data.</text>
</comment>
<dbReference type="InterPro" id="IPR029063">
    <property type="entry name" value="SAM-dependent_MTases_sf"/>
</dbReference>
<dbReference type="RefSeq" id="WP_200750211.1">
    <property type="nucleotide sequence ID" value="NZ_JAEOAH010000042.1"/>
</dbReference>
<dbReference type="Gene3D" id="3.40.50.150">
    <property type="entry name" value="Vaccinia Virus protein VP39"/>
    <property type="match status" value="1"/>
</dbReference>
<dbReference type="InterPro" id="IPR002052">
    <property type="entry name" value="DNA_methylase_N6_adenine_CS"/>
</dbReference>
<evidence type="ECO:0000256" key="3">
    <source>
        <dbReference type="ARBA" id="ARBA00022679"/>
    </source>
</evidence>
<evidence type="ECO:0000259" key="6">
    <source>
        <dbReference type="Pfam" id="PF01555"/>
    </source>
</evidence>
<keyword evidence="2" id="KW-0489">Methyltransferase</keyword>
<accession>A0ABS1HBM9</accession>
<name>A0ABS1HBM9_9BACL</name>
<gene>
    <name evidence="7" type="ORF">JFL43_18735</name>
</gene>
<sequence>MDKLNGQSFHNIQNNIEKMKELFPEICIENKINFTKLQLLLGEQIEIEKECYDFTWKGKAAAIQLAEQQTTATLRPNIESSLDWEKTKNLYIEGDNLEVLRILQNSYRNQVKMIYIDPPYNTGNDFVYKDNFRNNIKNYKEKMNESLKSNVSTSARYHTEWLNMMYPRLKIARNLLSEDGIIFISIDDNEIDNLKRICNEIFGEENFVTTIVVKMSEPTGVKMTHVKKNIPKLKEYVLCYKKRNITFEKICIPKHTWDNEYKTIITNVSKEEIEELKSIRDNEERTEEDIKRSDAILANLQMVSVSEYAHKKNVNKTEFESFLFTNAWRIIRTVSMTGNGKNIADEKKRANKNRAFVITTPNKKLYFINNHYNSEVDYPRIKILFADDYLTVHPCDLWTDIKTTGLDNEGFVDYRNGKKPLKLINRLLSMVALNDNDIVMDFFSGSGTFGEAVVRYNLENNQSIRYILVQIDEDLIQSHEKFMGVAKKDAENLISYLKSVGRKPLLSELGKERMTRVNKELKNNTNDDLGFKSFKLDTTNLVLWDEVASNMEKPPLDKIGPVKKGRSEEDAVYEILIKYGMDLSLPVERLLLADRIVYSVDGGSLFICLEKELTLEQIDILSNEKPRCIIFYENCFTNDTVRSNAQQLLKHSGVEDIRVI</sequence>
<keyword evidence="5" id="KW-0680">Restriction system</keyword>
<dbReference type="PROSITE" id="PS00092">
    <property type="entry name" value="N6_MTASE"/>
    <property type="match status" value="1"/>
</dbReference>
<dbReference type="EMBL" id="JAEOAH010000042">
    <property type="protein sequence ID" value="MBK3496861.1"/>
    <property type="molecule type" value="Genomic_DNA"/>
</dbReference>
<organism evidence="7 8">
    <name type="scientific">Viridibacillus soli</name>
    <dbReference type="NCBI Taxonomy" id="2798301"/>
    <lineage>
        <taxon>Bacteria</taxon>
        <taxon>Bacillati</taxon>
        <taxon>Bacillota</taxon>
        <taxon>Bacilli</taxon>
        <taxon>Bacillales</taxon>
        <taxon>Caryophanaceae</taxon>
        <taxon>Viridibacillus</taxon>
    </lineage>
</organism>